<dbReference type="GO" id="GO:0007015">
    <property type="term" value="P:actin filament organization"/>
    <property type="evidence" value="ECO:0007669"/>
    <property type="project" value="TreeGrafter"/>
</dbReference>
<dbReference type="GO" id="GO:0015629">
    <property type="term" value="C:actin cytoskeleton"/>
    <property type="evidence" value="ECO:0007669"/>
    <property type="project" value="TreeGrafter"/>
</dbReference>
<dbReference type="PROSITE" id="PS01052">
    <property type="entry name" value="CALPONIN_1"/>
    <property type="match status" value="1"/>
</dbReference>
<feature type="region of interest" description="Disordered" evidence="3">
    <location>
        <begin position="1"/>
        <end position="21"/>
    </location>
</feature>
<accession>A0A0B6ZS89</accession>
<protein>
    <recommendedName>
        <fullName evidence="2">Transgelin</fullName>
    </recommendedName>
</protein>
<dbReference type="PANTHER" id="PTHR47385">
    <property type="entry name" value="CALPONIN"/>
    <property type="match status" value="1"/>
</dbReference>
<feature type="compositionally biased region" description="Basic and acidic residues" evidence="3">
    <location>
        <begin position="1"/>
        <end position="14"/>
    </location>
</feature>
<reference evidence="5" key="1">
    <citation type="submission" date="2014-12" db="EMBL/GenBank/DDBJ databases">
        <title>Insight into the proteome of Arion vulgaris.</title>
        <authorList>
            <person name="Aradska J."/>
            <person name="Bulat T."/>
            <person name="Smidak R."/>
            <person name="Sarate P."/>
            <person name="Gangsoo J."/>
            <person name="Sialana F."/>
            <person name="Bilban M."/>
            <person name="Lubec G."/>
        </authorList>
    </citation>
    <scope>NUCLEOTIDE SEQUENCE</scope>
    <source>
        <tissue evidence="5">Skin</tissue>
    </source>
</reference>
<dbReference type="InterPro" id="IPR001715">
    <property type="entry name" value="CH_dom"/>
</dbReference>
<dbReference type="SMART" id="SM00033">
    <property type="entry name" value="CH"/>
    <property type="match status" value="1"/>
</dbReference>
<dbReference type="SUPFAM" id="SSF47576">
    <property type="entry name" value="Calponin-homology domain, CH-domain"/>
    <property type="match status" value="1"/>
</dbReference>
<dbReference type="Gene3D" id="1.10.418.10">
    <property type="entry name" value="Calponin-like domain"/>
    <property type="match status" value="1"/>
</dbReference>
<evidence type="ECO:0000256" key="3">
    <source>
        <dbReference type="SAM" id="MobiDB-lite"/>
    </source>
</evidence>
<dbReference type="PROSITE" id="PS50021">
    <property type="entry name" value="CH"/>
    <property type="match status" value="1"/>
</dbReference>
<evidence type="ECO:0000313" key="5">
    <source>
        <dbReference type="EMBL" id="CEK71489.1"/>
    </source>
</evidence>
<comment type="similarity">
    <text evidence="1 2">Belongs to the calponin family.</text>
</comment>
<gene>
    <name evidence="5" type="primary">ORF78580</name>
</gene>
<dbReference type="Pfam" id="PF00402">
    <property type="entry name" value="Calponin"/>
    <property type="match status" value="1"/>
</dbReference>
<evidence type="ECO:0000256" key="2">
    <source>
        <dbReference type="RuleBase" id="RU361224"/>
    </source>
</evidence>
<dbReference type="InterPro" id="IPR050606">
    <property type="entry name" value="Calponin-like"/>
</dbReference>
<dbReference type="EMBL" id="HACG01024624">
    <property type="protein sequence ID" value="CEK71489.1"/>
    <property type="molecule type" value="Transcribed_RNA"/>
</dbReference>
<feature type="domain" description="Calponin-homology (CH)" evidence="4">
    <location>
        <begin position="24"/>
        <end position="141"/>
    </location>
</feature>
<dbReference type="PRINTS" id="PR00888">
    <property type="entry name" value="SM22CALPONIN"/>
</dbReference>
<dbReference type="Pfam" id="PF00307">
    <property type="entry name" value="CH"/>
    <property type="match status" value="1"/>
</dbReference>
<dbReference type="InterPro" id="IPR036872">
    <property type="entry name" value="CH_dom_sf"/>
</dbReference>
<evidence type="ECO:0000259" key="4">
    <source>
        <dbReference type="PROSITE" id="PS50021"/>
    </source>
</evidence>
<dbReference type="InterPro" id="IPR003096">
    <property type="entry name" value="SM22_calponin"/>
</dbReference>
<dbReference type="AlphaFoldDB" id="A0A0B6ZS89"/>
<proteinExistence type="inferred from homology"/>
<dbReference type="PROSITE" id="PS51122">
    <property type="entry name" value="CALPONIN_2"/>
    <property type="match status" value="1"/>
</dbReference>
<dbReference type="PANTHER" id="PTHR47385:SF14">
    <property type="entry name" value="TRANSGELIN"/>
    <property type="match status" value="1"/>
</dbReference>
<dbReference type="InterPro" id="IPR000557">
    <property type="entry name" value="Calponin_repeat"/>
</dbReference>
<sequence>MSNREKPLGMDRALHSKVSGKYDSGNEREVREWILALTGEDIGTGQFEVEKQLKNGQILVKLINAVYAGTPELPPAAREAALKGNSNEIAFKQMENIEIFLNAAELYGVPNNSLFPTADLFEGRSMAMVLSTILQLGTEAQRRGFTGPVCGPKPTEKHNVEFTQEQLRAGETIIGLQAGTNKLASQAGMKIGTARHISD</sequence>
<name>A0A0B6ZS89_9EUPU</name>
<organism evidence="5">
    <name type="scientific">Arion vulgaris</name>
    <dbReference type="NCBI Taxonomy" id="1028688"/>
    <lineage>
        <taxon>Eukaryota</taxon>
        <taxon>Metazoa</taxon>
        <taxon>Spiralia</taxon>
        <taxon>Lophotrochozoa</taxon>
        <taxon>Mollusca</taxon>
        <taxon>Gastropoda</taxon>
        <taxon>Heterobranchia</taxon>
        <taxon>Euthyneura</taxon>
        <taxon>Panpulmonata</taxon>
        <taxon>Eupulmonata</taxon>
        <taxon>Stylommatophora</taxon>
        <taxon>Helicina</taxon>
        <taxon>Arionoidea</taxon>
        <taxon>Arionidae</taxon>
        <taxon>Arion</taxon>
    </lineage>
</organism>
<dbReference type="GO" id="GO:0051015">
    <property type="term" value="F:actin filament binding"/>
    <property type="evidence" value="ECO:0007669"/>
    <property type="project" value="TreeGrafter"/>
</dbReference>
<evidence type="ECO:0000256" key="1">
    <source>
        <dbReference type="ARBA" id="ARBA00009631"/>
    </source>
</evidence>